<evidence type="ECO:0000256" key="3">
    <source>
        <dbReference type="ARBA" id="ARBA00022692"/>
    </source>
</evidence>
<evidence type="ECO:0000256" key="4">
    <source>
        <dbReference type="ARBA" id="ARBA00022737"/>
    </source>
</evidence>
<protein>
    <submittedName>
        <fullName evidence="7">Uncharacterized protein</fullName>
    </submittedName>
</protein>
<name>A0A6A2ZFC2_HIBSY</name>
<evidence type="ECO:0000256" key="6">
    <source>
        <dbReference type="ARBA" id="ARBA00023136"/>
    </source>
</evidence>
<proteinExistence type="predicted"/>
<dbReference type="InterPro" id="IPR032675">
    <property type="entry name" value="LRR_dom_sf"/>
</dbReference>
<dbReference type="PANTHER" id="PTHR27008">
    <property type="entry name" value="OS04G0122200 PROTEIN"/>
    <property type="match status" value="1"/>
</dbReference>
<keyword evidence="6" id="KW-0472">Membrane</keyword>
<organism evidence="7 8">
    <name type="scientific">Hibiscus syriacus</name>
    <name type="common">Rose of Sharon</name>
    <dbReference type="NCBI Taxonomy" id="106335"/>
    <lineage>
        <taxon>Eukaryota</taxon>
        <taxon>Viridiplantae</taxon>
        <taxon>Streptophyta</taxon>
        <taxon>Embryophyta</taxon>
        <taxon>Tracheophyta</taxon>
        <taxon>Spermatophyta</taxon>
        <taxon>Magnoliopsida</taxon>
        <taxon>eudicotyledons</taxon>
        <taxon>Gunneridae</taxon>
        <taxon>Pentapetalae</taxon>
        <taxon>rosids</taxon>
        <taxon>malvids</taxon>
        <taxon>Malvales</taxon>
        <taxon>Malvaceae</taxon>
        <taxon>Malvoideae</taxon>
        <taxon>Hibiscus</taxon>
    </lineage>
</organism>
<evidence type="ECO:0000313" key="8">
    <source>
        <dbReference type="Proteomes" id="UP000436088"/>
    </source>
</evidence>
<dbReference type="Pfam" id="PF00560">
    <property type="entry name" value="LRR_1"/>
    <property type="match status" value="3"/>
</dbReference>
<keyword evidence="3" id="KW-0812">Transmembrane</keyword>
<comment type="caution">
    <text evidence="7">The sequence shown here is derived from an EMBL/GenBank/DDBJ whole genome shotgun (WGS) entry which is preliminary data.</text>
</comment>
<evidence type="ECO:0000313" key="7">
    <source>
        <dbReference type="EMBL" id="KAE8690367.1"/>
    </source>
</evidence>
<dbReference type="InterPro" id="IPR001611">
    <property type="entry name" value="Leu-rich_rpt"/>
</dbReference>
<keyword evidence="5" id="KW-1133">Transmembrane helix</keyword>
<dbReference type="PANTHER" id="PTHR27008:SF357">
    <property type="entry name" value="PROTEIN KINASE DOMAIN-CONTAINING PROTEIN"/>
    <property type="match status" value="1"/>
</dbReference>
<gene>
    <name evidence="7" type="ORF">F3Y22_tig00110895pilonHSYRG00169</name>
</gene>
<accession>A0A6A2ZFC2</accession>
<keyword evidence="2" id="KW-0433">Leucine-rich repeat</keyword>
<dbReference type="Gene3D" id="3.80.10.10">
    <property type="entry name" value="Ribonuclease Inhibitor"/>
    <property type="match status" value="1"/>
</dbReference>
<sequence>MSSLVVLALASNDLWGRLPYNVGVTLPNLLVFNFCFNKFTGGIPGSLHNLTNIKVIRMAHNLLEGTVPPGLGNLPYLEMYNIGYNNIVSTGDDGVEYIITSLTNSSLLKFLALDGNPLGGEILESVGNLSKVLGKLYIGESRISGNILIHASQGSHQRKK</sequence>
<comment type="subcellular location">
    <subcellularLocation>
        <location evidence="1">Membrane</location>
    </subcellularLocation>
</comment>
<evidence type="ECO:0000256" key="1">
    <source>
        <dbReference type="ARBA" id="ARBA00004370"/>
    </source>
</evidence>
<evidence type="ECO:0000256" key="5">
    <source>
        <dbReference type="ARBA" id="ARBA00022989"/>
    </source>
</evidence>
<reference evidence="7" key="1">
    <citation type="submission" date="2019-09" db="EMBL/GenBank/DDBJ databases">
        <title>Draft genome information of white flower Hibiscus syriacus.</title>
        <authorList>
            <person name="Kim Y.-M."/>
        </authorList>
    </citation>
    <scope>NUCLEOTIDE SEQUENCE [LARGE SCALE GENOMIC DNA]</scope>
    <source>
        <strain evidence="7">YM2019G1</strain>
    </source>
</reference>
<keyword evidence="8" id="KW-1185">Reference proteome</keyword>
<keyword evidence="4" id="KW-0677">Repeat</keyword>
<dbReference type="InterPro" id="IPR051809">
    <property type="entry name" value="Plant_receptor-like_S/T_kinase"/>
</dbReference>
<dbReference type="GO" id="GO:0016020">
    <property type="term" value="C:membrane"/>
    <property type="evidence" value="ECO:0007669"/>
    <property type="project" value="UniProtKB-SubCell"/>
</dbReference>
<evidence type="ECO:0000256" key="2">
    <source>
        <dbReference type="ARBA" id="ARBA00022614"/>
    </source>
</evidence>
<dbReference type="SUPFAM" id="SSF52058">
    <property type="entry name" value="L domain-like"/>
    <property type="match status" value="1"/>
</dbReference>
<dbReference type="Proteomes" id="UP000436088">
    <property type="component" value="Unassembled WGS sequence"/>
</dbReference>
<dbReference type="EMBL" id="VEPZ02001152">
    <property type="protein sequence ID" value="KAE8690367.1"/>
    <property type="molecule type" value="Genomic_DNA"/>
</dbReference>
<dbReference type="AlphaFoldDB" id="A0A6A2ZFC2"/>